<dbReference type="KEGG" id="bmei:Spa11_44290"/>
<sequence>MTEPLTSPRAAAPAPLSMAERVGPIAHAVLRGAAKGLCYDQGGFQAAELWLLDDASRSVTLTARWSSKGSLLAGRPAVTRRQLADAAAEVAALAGGAVVLESPREAIAWDLNSPALGAAICLPVSSDATIHGVLWLLADGPKTIPDEAVELAEVVAGRLALEVERVAEGGSRIADSAPAKAAAEQATAPEEVVAETSNATRAEQSAVVAPVEAAAWTAPQAGDLAAAACWELPGGRLAAIATAAIDSPDSTQASQGAAVEWLMAEAKELAPKAADAGLLLTLLNRRLLESPLAGEGIAVTVAILDAPEDADAGIGGAGTWAFAGPTVSIAVRASSTSTHVGDLIPLGWSEHEAGYASRPFELAVNERLVLTAGDPRLTSPLAERRLGDVYRAATADAHRAMTPESCLRRLAVSGSEDVLAAVALRRV</sequence>
<dbReference type="EMBL" id="CP036349">
    <property type="protein sequence ID" value="QDV76204.1"/>
    <property type="molecule type" value="Genomic_DNA"/>
</dbReference>
<name>A0A518KEI5_9BACT</name>
<dbReference type="InterPro" id="IPR029016">
    <property type="entry name" value="GAF-like_dom_sf"/>
</dbReference>
<organism evidence="1 2">
    <name type="scientific">Botrimarina mediterranea</name>
    <dbReference type="NCBI Taxonomy" id="2528022"/>
    <lineage>
        <taxon>Bacteria</taxon>
        <taxon>Pseudomonadati</taxon>
        <taxon>Planctomycetota</taxon>
        <taxon>Planctomycetia</taxon>
        <taxon>Pirellulales</taxon>
        <taxon>Lacipirellulaceae</taxon>
        <taxon>Botrimarina</taxon>
    </lineage>
</organism>
<protein>
    <recommendedName>
        <fullName evidence="3">Stage II sporulation protein E (SpoIIE)</fullName>
    </recommendedName>
</protein>
<evidence type="ECO:0000313" key="2">
    <source>
        <dbReference type="Proteomes" id="UP000316426"/>
    </source>
</evidence>
<gene>
    <name evidence="1" type="ORF">Spa11_44290</name>
</gene>
<dbReference type="Proteomes" id="UP000316426">
    <property type="component" value="Chromosome"/>
</dbReference>
<reference evidence="1 2" key="1">
    <citation type="submission" date="2019-02" db="EMBL/GenBank/DDBJ databases">
        <title>Deep-cultivation of Planctomycetes and their phenomic and genomic characterization uncovers novel biology.</title>
        <authorList>
            <person name="Wiegand S."/>
            <person name="Jogler M."/>
            <person name="Boedeker C."/>
            <person name="Pinto D."/>
            <person name="Vollmers J."/>
            <person name="Rivas-Marin E."/>
            <person name="Kohn T."/>
            <person name="Peeters S.H."/>
            <person name="Heuer A."/>
            <person name="Rast P."/>
            <person name="Oberbeckmann S."/>
            <person name="Bunk B."/>
            <person name="Jeske O."/>
            <person name="Meyerdierks A."/>
            <person name="Storesund J.E."/>
            <person name="Kallscheuer N."/>
            <person name="Luecker S."/>
            <person name="Lage O.M."/>
            <person name="Pohl T."/>
            <person name="Merkel B.J."/>
            <person name="Hornburger P."/>
            <person name="Mueller R.-W."/>
            <person name="Bruemmer F."/>
            <person name="Labrenz M."/>
            <person name="Spormann A.M."/>
            <person name="Op den Camp H."/>
            <person name="Overmann J."/>
            <person name="Amann R."/>
            <person name="Jetten M.S.M."/>
            <person name="Mascher T."/>
            <person name="Medema M.H."/>
            <person name="Devos D.P."/>
            <person name="Kaster A.-K."/>
            <person name="Ovreas L."/>
            <person name="Rohde M."/>
            <person name="Galperin M.Y."/>
            <person name="Jogler C."/>
        </authorList>
    </citation>
    <scope>NUCLEOTIDE SEQUENCE [LARGE SCALE GENOMIC DNA]</scope>
    <source>
        <strain evidence="1 2">Spa11</strain>
    </source>
</reference>
<proteinExistence type="predicted"/>
<dbReference type="RefSeq" id="WP_145116663.1">
    <property type="nucleotide sequence ID" value="NZ_CP036349.1"/>
</dbReference>
<dbReference type="AlphaFoldDB" id="A0A518KEI5"/>
<dbReference type="SUPFAM" id="SSF55781">
    <property type="entry name" value="GAF domain-like"/>
    <property type="match status" value="1"/>
</dbReference>
<keyword evidence="2" id="KW-1185">Reference proteome</keyword>
<accession>A0A518KEI5</accession>
<dbReference type="Gene3D" id="3.30.450.40">
    <property type="match status" value="1"/>
</dbReference>
<evidence type="ECO:0008006" key="3">
    <source>
        <dbReference type="Google" id="ProtNLM"/>
    </source>
</evidence>
<evidence type="ECO:0000313" key="1">
    <source>
        <dbReference type="EMBL" id="QDV76204.1"/>
    </source>
</evidence>